<protein>
    <submittedName>
        <fullName evidence="1">Uncharacterized protein</fullName>
    </submittedName>
</protein>
<gene>
    <name evidence="1" type="ORF">M408DRAFT_23627</name>
</gene>
<evidence type="ECO:0000313" key="1">
    <source>
        <dbReference type="EMBL" id="KIM28577.1"/>
    </source>
</evidence>
<dbReference type="EMBL" id="KN824292">
    <property type="protein sequence ID" value="KIM28577.1"/>
    <property type="molecule type" value="Genomic_DNA"/>
</dbReference>
<dbReference type="InterPro" id="IPR011990">
    <property type="entry name" value="TPR-like_helical_dom_sf"/>
</dbReference>
<dbReference type="HOGENOM" id="CLU_040506_0_0_1"/>
<reference evidence="2" key="2">
    <citation type="submission" date="2015-01" db="EMBL/GenBank/DDBJ databases">
        <title>Evolutionary Origins and Diversification of the Mycorrhizal Mutualists.</title>
        <authorList>
            <consortium name="DOE Joint Genome Institute"/>
            <consortium name="Mycorrhizal Genomics Consortium"/>
            <person name="Kohler A."/>
            <person name="Kuo A."/>
            <person name="Nagy L.G."/>
            <person name="Floudas D."/>
            <person name="Copeland A."/>
            <person name="Barry K.W."/>
            <person name="Cichocki N."/>
            <person name="Veneault-Fourrey C."/>
            <person name="LaButti K."/>
            <person name="Lindquist E.A."/>
            <person name="Lipzen A."/>
            <person name="Lundell T."/>
            <person name="Morin E."/>
            <person name="Murat C."/>
            <person name="Riley R."/>
            <person name="Ohm R."/>
            <person name="Sun H."/>
            <person name="Tunlid A."/>
            <person name="Henrissat B."/>
            <person name="Grigoriev I.V."/>
            <person name="Hibbett D.S."/>
            <person name="Martin F."/>
        </authorList>
    </citation>
    <scope>NUCLEOTIDE SEQUENCE [LARGE SCALE GENOMIC DNA]</scope>
    <source>
        <strain evidence="2">MAFF 305830</strain>
    </source>
</reference>
<dbReference type="Gene3D" id="1.25.40.10">
    <property type="entry name" value="Tetratricopeptide repeat domain"/>
    <property type="match status" value="1"/>
</dbReference>
<name>A0A0C2XHM3_SERVB</name>
<dbReference type="OrthoDB" id="3259646at2759"/>
<proteinExistence type="predicted"/>
<sequence length="375" mass="41099">MELGDILVGSTLPLHPSLTGNRRLSVGVTVNGRLIGETPFVLGDPESGIWEMGESLKISKLGKDISLAIVGNTKSGKKKNLLAELDMSDLLTRVKGRPDLKYHEISTCLSCSPIQIIVTCSVKVSSLSGYNTPGGTISSRVPAQITMEEHKAEDFSKAEGEESHSPEFLENNYTKVHRLGDRNARAHPLNLIGYGFLKLYYDNGAVAHLERAITILEESMECTSLFDSRLAEHSSDLGSALLQRFILRNNMVDIEKATVLCQNAVKVTNDSDPNIHKWLNNIANCYASRFDRLGKVEDINKAISTWKRSVRLMGDSDPNKHVALGGAGASFLRRFEQSGNLRDINEAISFQQAAVDLTPDGHPDKPSWLNNLGSA</sequence>
<dbReference type="Proteomes" id="UP000054097">
    <property type="component" value="Unassembled WGS sequence"/>
</dbReference>
<keyword evidence="2" id="KW-1185">Reference proteome</keyword>
<evidence type="ECO:0000313" key="2">
    <source>
        <dbReference type="Proteomes" id="UP000054097"/>
    </source>
</evidence>
<reference evidence="1 2" key="1">
    <citation type="submission" date="2014-04" db="EMBL/GenBank/DDBJ databases">
        <authorList>
            <consortium name="DOE Joint Genome Institute"/>
            <person name="Kuo A."/>
            <person name="Zuccaro A."/>
            <person name="Kohler A."/>
            <person name="Nagy L.G."/>
            <person name="Floudas D."/>
            <person name="Copeland A."/>
            <person name="Barry K.W."/>
            <person name="Cichocki N."/>
            <person name="Veneault-Fourrey C."/>
            <person name="LaButti K."/>
            <person name="Lindquist E.A."/>
            <person name="Lipzen A."/>
            <person name="Lundell T."/>
            <person name="Morin E."/>
            <person name="Murat C."/>
            <person name="Sun H."/>
            <person name="Tunlid A."/>
            <person name="Henrissat B."/>
            <person name="Grigoriev I.V."/>
            <person name="Hibbett D.S."/>
            <person name="Martin F."/>
            <person name="Nordberg H.P."/>
            <person name="Cantor M.N."/>
            <person name="Hua S.X."/>
        </authorList>
    </citation>
    <scope>NUCLEOTIDE SEQUENCE [LARGE SCALE GENOMIC DNA]</scope>
    <source>
        <strain evidence="1 2">MAFF 305830</strain>
    </source>
</reference>
<dbReference type="SUPFAM" id="SSF81901">
    <property type="entry name" value="HCP-like"/>
    <property type="match status" value="1"/>
</dbReference>
<feature type="non-terminal residue" evidence="1">
    <location>
        <position position="375"/>
    </location>
</feature>
<organism evidence="1 2">
    <name type="scientific">Serendipita vermifera MAFF 305830</name>
    <dbReference type="NCBI Taxonomy" id="933852"/>
    <lineage>
        <taxon>Eukaryota</taxon>
        <taxon>Fungi</taxon>
        <taxon>Dikarya</taxon>
        <taxon>Basidiomycota</taxon>
        <taxon>Agaricomycotina</taxon>
        <taxon>Agaricomycetes</taxon>
        <taxon>Sebacinales</taxon>
        <taxon>Serendipitaceae</taxon>
        <taxon>Serendipita</taxon>
    </lineage>
</organism>
<dbReference type="AlphaFoldDB" id="A0A0C2XHM3"/>
<dbReference type="STRING" id="933852.A0A0C2XHM3"/>
<accession>A0A0C2XHM3</accession>